<evidence type="ECO:0000256" key="1">
    <source>
        <dbReference type="ARBA" id="ARBA00022801"/>
    </source>
</evidence>
<dbReference type="GO" id="GO:0016798">
    <property type="term" value="F:hydrolase activity, acting on glycosyl bonds"/>
    <property type="evidence" value="ECO:0007669"/>
    <property type="project" value="UniProtKB-KW"/>
</dbReference>
<dbReference type="InterPro" id="IPR001661">
    <property type="entry name" value="Glyco_hydro_37"/>
</dbReference>
<sequence>MSDSPPIDRYPQLSGPLYRAVQREGVFDDSKTFVDCVPRVDPAVIRERFRARRDDADFDLDAFVREHFDVPSDETETPDLPADRTMHEHVDLLWDHLTRPADADVDRWDTRLPLPRRYVVPGGRFREMYYWDTYFTAEGLAADGRVDLVADLAEDYASLVDRVGHVPNGARRYFRSRSQPPLFYRLLAVLEHERGFAAVEPYLDRLDAEHDYWLDGATDLDAGEAHRRAVNVDGTVLNRYWDDRPEPRPESYREDRELAADFDPDERPKFFRDVRAACESGWDFSSRWLADPDDLRTIRTTDLVPVDLNAFLFGMETHLAEWFREAGEADRASEYDRRAAERREAVEAHCWVSERGTYVDYDWRRDERAERETLACAAPLFTGLASDDRAAAVADRLESAFLQEGGLVTTLADSPEQWDWPNGWAPLQYVAVRGLQRYGHDDLAREVAERWLAANRAQFERTGKMLEKYDVVDPESAAGGGEYELQDGFGWTNGVVSALRRDLDLGE</sequence>
<keyword evidence="4" id="KW-1185">Reference proteome</keyword>
<keyword evidence="2" id="KW-0326">Glycosidase</keyword>
<dbReference type="InterPro" id="IPR018232">
    <property type="entry name" value="Glyco_hydro_37_CS"/>
</dbReference>
<dbReference type="SUPFAM" id="SSF48208">
    <property type="entry name" value="Six-hairpin glycosidases"/>
    <property type="match status" value="1"/>
</dbReference>
<keyword evidence="1" id="KW-0378">Hydrolase</keyword>
<accession>A0ABD5Z6A9</accession>
<dbReference type="Pfam" id="PF01204">
    <property type="entry name" value="Trehalase"/>
    <property type="match status" value="1"/>
</dbReference>
<dbReference type="InterPro" id="IPR008928">
    <property type="entry name" value="6-hairpin_glycosidase_sf"/>
</dbReference>
<dbReference type="PRINTS" id="PR00744">
    <property type="entry name" value="GLHYDRLASE37"/>
</dbReference>
<dbReference type="Proteomes" id="UP001596447">
    <property type="component" value="Unassembled WGS sequence"/>
</dbReference>
<dbReference type="EMBL" id="JBHTAR010000011">
    <property type="protein sequence ID" value="MFC7200530.1"/>
    <property type="molecule type" value="Genomic_DNA"/>
</dbReference>
<evidence type="ECO:0000256" key="2">
    <source>
        <dbReference type="ARBA" id="ARBA00023295"/>
    </source>
</evidence>
<dbReference type="Gene3D" id="1.50.10.10">
    <property type="match status" value="1"/>
</dbReference>
<dbReference type="InterPro" id="IPR012341">
    <property type="entry name" value="6hp_glycosidase-like_sf"/>
</dbReference>
<dbReference type="PANTHER" id="PTHR23403">
    <property type="entry name" value="TREHALASE"/>
    <property type="match status" value="1"/>
</dbReference>
<dbReference type="AlphaFoldDB" id="A0ABD5Z6A9"/>
<dbReference type="PROSITE" id="PS00928">
    <property type="entry name" value="TREHALASE_2"/>
    <property type="match status" value="1"/>
</dbReference>
<evidence type="ECO:0000313" key="3">
    <source>
        <dbReference type="EMBL" id="MFC7200530.1"/>
    </source>
</evidence>
<gene>
    <name evidence="3" type="primary">treF</name>
    <name evidence="3" type="ORF">ACFQJ9_14085</name>
</gene>
<dbReference type="RefSeq" id="WP_279527308.1">
    <property type="nucleotide sequence ID" value="NZ_CP122312.1"/>
</dbReference>
<comment type="caution">
    <text evidence="3">The sequence shown here is derived from an EMBL/GenBank/DDBJ whole genome shotgun (WGS) entry which is preliminary data.</text>
</comment>
<proteinExistence type="predicted"/>
<reference evidence="3 4" key="1">
    <citation type="journal article" date="2019" name="Int. J. Syst. Evol. Microbiol.">
        <title>The Global Catalogue of Microorganisms (GCM) 10K type strain sequencing project: providing services to taxonomists for standard genome sequencing and annotation.</title>
        <authorList>
            <consortium name="The Broad Institute Genomics Platform"/>
            <consortium name="The Broad Institute Genome Sequencing Center for Infectious Disease"/>
            <person name="Wu L."/>
            <person name="Ma J."/>
        </authorList>
    </citation>
    <scope>NUCLEOTIDE SEQUENCE [LARGE SCALE GENOMIC DNA]</scope>
    <source>
        <strain evidence="3 4">XZGYJ-43</strain>
    </source>
</reference>
<name>A0ABD5Z6A9_9EURY</name>
<organism evidence="3 4">
    <name type="scientific">Halospeciosus flavus</name>
    <dbReference type="NCBI Taxonomy" id="3032283"/>
    <lineage>
        <taxon>Archaea</taxon>
        <taxon>Methanobacteriati</taxon>
        <taxon>Methanobacteriota</taxon>
        <taxon>Stenosarchaea group</taxon>
        <taxon>Halobacteria</taxon>
        <taxon>Halobacteriales</taxon>
        <taxon>Halobacteriaceae</taxon>
        <taxon>Halospeciosus</taxon>
    </lineage>
</organism>
<evidence type="ECO:0000313" key="4">
    <source>
        <dbReference type="Proteomes" id="UP001596447"/>
    </source>
</evidence>
<dbReference type="NCBIfam" id="NF009773">
    <property type="entry name" value="PRK13270.1"/>
    <property type="match status" value="1"/>
</dbReference>
<protein>
    <submittedName>
        <fullName evidence="3">Alpha,alpha-trehalase TreF</fullName>
    </submittedName>
</protein>
<dbReference type="PANTHER" id="PTHR23403:SF1">
    <property type="entry name" value="TREHALASE"/>
    <property type="match status" value="1"/>
</dbReference>
<dbReference type="PROSITE" id="PS00927">
    <property type="entry name" value="TREHALASE_1"/>
    <property type="match status" value="1"/>
</dbReference>